<dbReference type="STRING" id="1035195.HMPREF9997_00456"/>
<gene>
    <name evidence="8" type="ORF">HMPREF9997_00456</name>
</gene>
<keyword evidence="5 7" id="KW-1133">Transmembrane helix</keyword>
<comment type="caution">
    <text evidence="8">The sequence shown here is derived from an EMBL/GenBank/DDBJ whole genome shotgun (WGS) entry which is preliminary data.</text>
</comment>
<comment type="subcellular location">
    <subcellularLocation>
        <location evidence="1">Cell membrane</location>
        <topology evidence="1">Multi-pass membrane protein</topology>
    </subcellularLocation>
</comment>
<dbReference type="PATRIC" id="fig|1035195.3.peg.413"/>
<organism evidence="8 9">
    <name type="scientific">Corynebacterium durum F0235</name>
    <dbReference type="NCBI Taxonomy" id="1035195"/>
    <lineage>
        <taxon>Bacteria</taxon>
        <taxon>Bacillati</taxon>
        <taxon>Actinomycetota</taxon>
        <taxon>Actinomycetes</taxon>
        <taxon>Mycobacteriales</taxon>
        <taxon>Corynebacteriaceae</taxon>
        <taxon>Corynebacterium</taxon>
    </lineage>
</organism>
<dbReference type="HOGENOM" id="CLU_086615_5_1_11"/>
<dbReference type="GO" id="GO:0008324">
    <property type="term" value="F:monoatomic cation transmembrane transporter activity"/>
    <property type="evidence" value="ECO:0007669"/>
    <property type="project" value="InterPro"/>
</dbReference>
<proteinExistence type="inferred from homology"/>
<dbReference type="InterPro" id="IPR002758">
    <property type="entry name" value="Cation_antiport_E"/>
</dbReference>
<evidence type="ECO:0000256" key="5">
    <source>
        <dbReference type="ARBA" id="ARBA00022989"/>
    </source>
</evidence>
<evidence type="ECO:0000256" key="4">
    <source>
        <dbReference type="ARBA" id="ARBA00022692"/>
    </source>
</evidence>
<dbReference type="NCBIfam" id="NF009297">
    <property type="entry name" value="PRK12654.1"/>
    <property type="match status" value="1"/>
</dbReference>
<evidence type="ECO:0000256" key="3">
    <source>
        <dbReference type="ARBA" id="ARBA00022475"/>
    </source>
</evidence>
<evidence type="ECO:0000256" key="7">
    <source>
        <dbReference type="SAM" id="Phobius"/>
    </source>
</evidence>
<dbReference type="GO" id="GO:0005886">
    <property type="term" value="C:plasma membrane"/>
    <property type="evidence" value="ECO:0007669"/>
    <property type="project" value="UniProtKB-SubCell"/>
</dbReference>
<keyword evidence="3" id="KW-1003">Cell membrane</keyword>
<keyword evidence="4 7" id="KW-0812">Transmembrane</keyword>
<dbReference type="Pfam" id="PF01899">
    <property type="entry name" value="MNHE"/>
    <property type="match status" value="1"/>
</dbReference>
<dbReference type="GeneID" id="84895856"/>
<dbReference type="PANTHER" id="PTHR34584">
    <property type="entry name" value="NA(+)/H(+) ANTIPORTER SUBUNIT E1"/>
    <property type="match status" value="1"/>
</dbReference>
<accession>L1MLA4</accession>
<dbReference type="RefSeq" id="WP_006062708.1">
    <property type="nucleotide sequence ID" value="NZ_KB290827.1"/>
</dbReference>
<evidence type="ECO:0000313" key="9">
    <source>
        <dbReference type="Proteomes" id="UP000010445"/>
    </source>
</evidence>
<keyword evidence="6 7" id="KW-0472">Membrane</keyword>
<evidence type="ECO:0000313" key="8">
    <source>
        <dbReference type="EMBL" id="EKX91795.1"/>
    </source>
</evidence>
<evidence type="ECO:0000256" key="1">
    <source>
        <dbReference type="ARBA" id="ARBA00004651"/>
    </source>
</evidence>
<feature type="transmembrane region" description="Helical" evidence="7">
    <location>
        <begin position="12"/>
        <end position="30"/>
    </location>
</feature>
<keyword evidence="9" id="KW-1185">Reference proteome</keyword>
<protein>
    <submittedName>
        <fullName evidence="8">Putative monovalent cation/H+ antiporter subunit E</fullName>
    </submittedName>
</protein>
<dbReference type="PANTHER" id="PTHR34584:SF1">
    <property type="entry name" value="NA(+)_H(+) ANTIPORTER SUBUNIT E1"/>
    <property type="match status" value="1"/>
</dbReference>
<dbReference type="AlphaFoldDB" id="L1MLA4"/>
<evidence type="ECO:0000256" key="6">
    <source>
        <dbReference type="ARBA" id="ARBA00023136"/>
    </source>
</evidence>
<sequence>MNRIIHGVRYSTWLIGQVIVGAFVIVFDVIRVRSQMHPAVVEYPLRVRSDWELAAFSTSITMTPGTLSLGFKDVDESGCPRVLLVHAVYGADPDEVIAGLADMEERLAPHVKEVA</sequence>
<dbReference type="OrthoDB" id="4410626at2"/>
<reference evidence="8 9" key="1">
    <citation type="submission" date="2012-05" db="EMBL/GenBank/DDBJ databases">
        <authorList>
            <person name="Weinstock G."/>
            <person name="Sodergren E."/>
            <person name="Lobos E.A."/>
            <person name="Fulton L."/>
            <person name="Fulton R."/>
            <person name="Courtney L."/>
            <person name="Fronick C."/>
            <person name="O'Laughlin M."/>
            <person name="Godfrey J."/>
            <person name="Wilson R.M."/>
            <person name="Miner T."/>
            <person name="Farmer C."/>
            <person name="Delehaunty K."/>
            <person name="Cordes M."/>
            <person name="Minx P."/>
            <person name="Tomlinson C."/>
            <person name="Chen J."/>
            <person name="Wollam A."/>
            <person name="Pepin K.H."/>
            <person name="Bhonagiri V."/>
            <person name="Zhang X."/>
            <person name="Suruliraj S."/>
            <person name="Warren W."/>
            <person name="Mitreva M."/>
            <person name="Mardis E.R."/>
            <person name="Wilson R.K."/>
        </authorList>
    </citation>
    <scope>NUCLEOTIDE SEQUENCE [LARGE SCALE GENOMIC DNA]</scope>
    <source>
        <strain evidence="8 9">F0235</strain>
    </source>
</reference>
<dbReference type="EMBL" id="AMEM01000009">
    <property type="protein sequence ID" value="EKX91795.1"/>
    <property type="molecule type" value="Genomic_DNA"/>
</dbReference>
<dbReference type="eggNOG" id="COG1863">
    <property type="taxonomic scope" value="Bacteria"/>
</dbReference>
<dbReference type="Proteomes" id="UP000010445">
    <property type="component" value="Unassembled WGS sequence"/>
</dbReference>
<comment type="similarity">
    <text evidence="2">Belongs to the CPA3 antiporters (TC 2.A.63) subunit E family.</text>
</comment>
<name>L1MLA4_9CORY</name>
<evidence type="ECO:0000256" key="2">
    <source>
        <dbReference type="ARBA" id="ARBA00006228"/>
    </source>
</evidence>